<name>A0ACB7SF12_HYAAI</name>
<protein>
    <submittedName>
        <fullName evidence="1">Uncharacterized protein</fullName>
    </submittedName>
</protein>
<reference evidence="1" key="1">
    <citation type="submission" date="2020-05" db="EMBL/GenBank/DDBJ databases">
        <title>Large-scale comparative analyses of tick genomes elucidate their genetic diversity and vector capacities.</title>
        <authorList>
            <person name="Jia N."/>
            <person name="Wang J."/>
            <person name="Shi W."/>
            <person name="Du L."/>
            <person name="Sun Y."/>
            <person name="Zhan W."/>
            <person name="Jiang J."/>
            <person name="Wang Q."/>
            <person name="Zhang B."/>
            <person name="Ji P."/>
            <person name="Sakyi L.B."/>
            <person name="Cui X."/>
            <person name="Yuan T."/>
            <person name="Jiang B."/>
            <person name="Yang W."/>
            <person name="Lam T.T.-Y."/>
            <person name="Chang Q."/>
            <person name="Ding S."/>
            <person name="Wang X."/>
            <person name="Zhu J."/>
            <person name="Ruan X."/>
            <person name="Zhao L."/>
            <person name="Wei J."/>
            <person name="Que T."/>
            <person name="Du C."/>
            <person name="Cheng J."/>
            <person name="Dai P."/>
            <person name="Han X."/>
            <person name="Huang E."/>
            <person name="Gao Y."/>
            <person name="Liu J."/>
            <person name="Shao H."/>
            <person name="Ye R."/>
            <person name="Li L."/>
            <person name="Wei W."/>
            <person name="Wang X."/>
            <person name="Wang C."/>
            <person name="Yang T."/>
            <person name="Huo Q."/>
            <person name="Li W."/>
            <person name="Guo W."/>
            <person name="Chen H."/>
            <person name="Zhou L."/>
            <person name="Ni X."/>
            <person name="Tian J."/>
            <person name="Zhou Y."/>
            <person name="Sheng Y."/>
            <person name="Liu T."/>
            <person name="Pan Y."/>
            <person name="Xia L."/>
            <person name="Li J."/>
            <person name="Zhao F."/>
            <person name="Cao W."/>
        </authorList>
    </citation>
    <scope>NUCLEOTIDE SEQUENCE</scope>
    <source>
        <strain evidence="1">Hyas-2018</strain>
    </source>
</reference>
<evidence type="ECO:0000313" key="1">
    <source>
        <dbReference type="EMBL" id="KAH6933195.1"/>
    </source>
</evidence>
<dbReference type="Proteomes" id="UP000821845">
    <property type="component" value="Chromosome 4"/>
</dbReference>
<accession>A0ACB7SF12</accession>
<sequence length="286" mass="30481">MSSRSSSTSSSSSSDVDDDFVQAGIAAVLDVANHFQFDPLASSSSGSEANTDSETSSASGNEDEFNEDPRVGNVECLQNTGQQRSKLTPLEIIAGVPSSAARLETWSATGSSTTTMALNCASRTGASGTNNNKVNKSEESTVASRPPEALEDTEGPVCRICYGVADEENGPLLQPCACRGSMAFVHKPCLEAYRLIRGNKCTICRRSIRAGLKEAGVFRSIFAIDNNEINTTADVSKGEENKDTFWEFSDTTAETPTAAPAASEAALPVRRYPVRNRRAPDRYTPS</sequence>
<comment type="caution">
    <text evidence="1">The sequence shown here is derived from an EMBL/GenBank/DDBJ whole genome shotgun (WGS) entry which is preliminary data.</text>
</comment>
<organism evidence="1 2">
    <name type="scientific">Hyalomma asiaticum</name>
    <name type="common">Tick</name>
    <dbReference type="NCBI Taxonomy" id="266040"/>
    <lineage>
        <taxon>Eukaryota</taxon>
        <taxon>Metazoa</taxon>
        <taxon>Ecdysozoa</taxon>
        <taxon>Arthropoda</taxon>
        <taxon>Chelicerata</taxon>
        <taxon>Arachnida</taxon>
        <taxon>Acari</taxon>
        <taxon>Parasitiformes</taxon>
        <taxon>Ixodida</taxon>
        <taxon>Ixodoidea</taxon>
        <taxon>Ixodidae</taxon>
        <taxon>Hyalomminae</taxon>
        <taxon>Hyalomma</taxon>
    </lineage>
</organism>
<proteinExistence type="predicted"/>
<dbReference type="EMBL" id="CM023484">
    <property type="protein sequence ID" value="KAH6933195.1"/>
    <property type="molecule type" value="Genomic_DNA"/>
</dbReference>
<gene>
    <name evidence="1" type="ORF">HPB50_013304</name>
</gene>
<evidence type="ECO:0000313" key="2">
    <source>
        <dbReference type="Proteomes" id="UP000821845"/>
    </source>
</evidence>
<keyword evidence="2" id="KW-1185">Reference proteome</keyword>